<keyword evidence="2" id="KW-1185">Reference proteome</keyword>
<accession>K9U8L0</accession>
<reference evidence="1 2" key="1">
    <citation type="submission" date="2012-05" db="EMBL/GenBank/DDBJ databases">
        <title>Finished chromosome of genome of Chamaesiphon sp. PCC 6605.</title>
        <authorList>
            <consortium name="US DOE Joint Genome Institute"/>
            <person name="Gugger M."/>
            <person name="Coursin T."/>
            <person name="Rippka R."/>
            <person name="Tandeau De Marsac N."/>
            <person name="Huntemann M."/>
            <person name="Wei C.-L."/>
            <person name="Han J."/>
            <person name="Detter J.C."/>
            <person name="Han C."/>
            <person name="Tapia R."/>
            <person name="Chen A."/>
            <person name="Kyrpides N."/>
            <person name="Mavromatis K."/>
            <person name="Markowitz V."/>
            <person name="Szeto E."/>
            <person name="Ivanova N."/>
            <person name="Pagani I."/>
            <person name="Pati A."/>
            <person name="Goodwin L."/>
            <person name="Nordberg H.P."/>
            <person name="Cantor M.N."/>
            <person name="Hua S.X."/>
            <person name="Woyke T."/>
            <person name="Kerfeld C.A."/>
        </authorList>
    </citation>
    <scope>NUCLEOTIDE SEQUENCE [LARGE SCALE GENOMIC DNA]</scope>
    <source>
        <strain evidence="2">ATCC 27169 / PCC 6605</strain>
    </source>
</reference>
<gene>
    <name evidence="1" type="ORF">Cha6605_0105</name>
</gene>
<protein>
    <submittedName>
        <fullName evidence="1">Uncharacterized protein</fullName>
    </submittedName>
</protein>
<organism evidence="1 2">
    <name type="scientific">Chamaesiphon minutus (strain ATCC 27169 / PCC 6605)</name>
    <dbReference type="NCBI Taxonomy" id="1173020"/>
    <lineage>
        <taxon>Bacteria</taxon>
        <taxon>Bacillati</taxon>
        <taxon>Cyanobacteriota</taxon>
        <taxon>Cyanophyceae</taxon>
        <taxon>Gomontiellales</taxon>
        <taxon>Chamaesiphonaceae</taxon>
        <taxon>Chamaesiphon</taxon>
    </lineage>
</organism>
<name>K9U8L0_CHAP6</name>
<dbReference type="RefSeq" id="WP_015157607.1">
    <property type="nucleotide sequence ID" value="NC_019697.1"/>
</dbReference>
<proteinExistence type="predicted"/>
<dbReference type="STRING" id="1173020.Cha6605_0105"/>
<dbReference type="Proteomes" id="UP000010366">
    <property type="component" value="Chromosome"/>
</dbReference>
<dbReference type="OrthoDB" id="9827264at2"/>
<evidence type="ECO:0000313" key="2">
    <source>
        <dbReference type="Proteomes" id="UP000010366"/>
    </source>
</evidence>
<dbReference type="AlphaFoldDB" id="K9U8L0"/>
<dbReference type="EMBL" id="CP003600">
    <property type="protein sequence ID" value="AFY91412.1"/>
    <property type="molecule type" value="Genomic_DNA"/>
</dbReference>
<dbReference type="HOGENOM" id="CLU_1709967_0_0_3"/>
<sequence length="153" mass="17652">MINIFDCVSIESYLYEILRYSLDVEKISIDAYAKVSLAERTNDIWLAIILVSKQEHQIEIVCSTEVDRQFGYKFANTAIASLHNQGFTNITSDNFIRLQATYNTLLERLPLVYNARSLNLFFPDESYRMAILYGLIVEIKKFNKIGLSLPILN</sequence>
<dbReference type="KEGG" id="cmp:Cha6605_0105"/>
<evidence type="ECO:0000313" key="1">
    <source>
        <dbReference type="EMBL" id="AFY91412.1"/>
    </source>
</evidence>